<comment type="caution">
    <text evidence="2">The sequence shown here is derived from an EMBL/GenBank/DDBJ whole genome shotgun (WGS) entry which is preliminary data.</text>
</comment>
<dbReference type="Gene3D" id="3.30.450.40">
    <property type="match status" value="2"/>
</dbReference>
<sequence>MLCMPILDVRMGEVKGVAQVINKHRGKEPLLTLTRRCFLAIYNFVVLVFVMPSVVGSCSTIFDEQLTLGQIAHKIMIRMQSLLQIERCQILILGENKKTFSRVFDLDINDLIY</sequence>
<evidence type="ECO:0000313" key="2">
    <source>
        <dbReference type="EMBL" id="GIY12286.1"/>
    </source>
</evidence>
<keyword evidence="1" id="KW-0472">Membrane</keyword>
<reference evidence="2 3" key="1">
    <citation type="submission" date="2021-06" db="EMBL/GenBank/DDBJ databases">
        <title>Caerostris extrusa draft genome.</title>
        <authorList>
            <person name="Kono N."/>
            <person name="Arakawa K."/>
        </authorList>
    </citation>
    <scope>NUCLEOTIDE SEQUENCE [LARGE SCALE GENOMIC DNA]</scope>
</reference>
<keyword evidence="3" id="KW-1185">Reference proteome</keyword>
<gene>
    <name evidence="2" type="primary">Pde11_1</name>
    <name evidence="2" type="ORF">CEXT_356891</name>
</gene>
<accession>A0AAV4QTR5</accession>
<proteinExistence type="predicted"/>
<organism evidence="2 3">
    <name type="scientific">Caerostris extrusa</name>
    <name type="common">Bark spider</name>
    <name type="synonym">Caerostris bankana</name>
    <dbReference type="NCBI Taxonomy" id="172846"/>
    <lineage>
        <taxon>Eukaryota</taxon>
        <taxon>Metazoa</taxon>
        <taxon>Ecdysozoa</taxon>
        <taxon>Arthropoda</taxon>
        <taxon>Chelicerata</taxon>
        <taxon>Arachnida</taxon>
        <taxon>Araneae</taxon>
        <taxon>Araneomorphae</taxon>
        <taxon>Entelegynae</taxon>
        <taxon>Araneoidea</taxon>
        <taxon>Araneidae</taxon>
        <taxon>Caerostris</taxon>
    </lineage>
</organism>
<protein>
    <submittedName>
        <fullName evidence="2">Phosphodiesterase</fullName>
    </submittedName>
</protein>
<feature type="transmembrane region" description="Helical" evidence="1">
    <location>
        <begin position="37"/>
        <end position="55"/>
    </location>
</feature>
<dbReference type="Proteomes" id="UP001054945">
    <property type="component" value="Unassembled WGS sequence"/>
</dbReference>
<evidence type="ECO:0000313" key="3">
    <source>
        <dbReference type="Proteomes" id="UP001054945"/>
    </source>
</evidence>
<name>A0AAV4QTR5_CAEEX</name>
<dbReference type="AlphaFoldDB" id="A0AAV4QTR5"/>
<dbReference type="EMBL" id="BPLR01006769">
    <property type="protein sequence ID" value="GIY12286.1"/>
    <property type="molecule type" value="Genomic_DNA"/>
</dbReference>
<evidence type="ECO:0000256" key="1">
    <source>
        <dbReference type="SAM" id="Phobius"/>
    </source>
</evidence>
<dbReference type="InterPro" id="IPR029016">
    <property type="entry name" value="GAF-like_dom_sf"/>
</dbReference>
<keyword evidence="1" id="KW-0812">Transmembrane</keyword>
<keyword evidence="1" id="KW-1133">Transmembrane helix</keyword>